<name>A0A255XJ19_9PROT</name>
<dbReference type="AlphaFoldDB" id="A0A255XJ19"/>
<accession>A0A255XJ19</accession>
<keyword evidence="7" id="KW-1185">Reference proteome</keyword>
<dbReference type="RefSeq" id="WP_094410520.1">
    <property type="nucleotide sequence ID" value="NZ_BMJZ01000003.1"/>
</dbReference>
<comment type="caution">
    <text evidence="6">The sequence shown here is derived from an EMBL/GenBank/DDBJ whole genome shotgun (WGS) entry which is preliminary data.</text>
</comment>
<protein>
    <recommendedName>
        <fullName evidence="5">DUF1232 domain-containing protein</fullName>
    </recommendedName>
</protein>
<reference evidence="6 7" key="1">
    <citation type="submission" date="2017-07" db="EMBL/GenBank/DDBJ databases">
        <title>Elstera cyanobacteriorum sp. nov., a novel bacterium isolated from cyanobacterial aggregates in a eutrophic lake.</title>
        <authorList>
            <person name="Cai H."/>
        </authorList>
    </citation>
    <scope>NUCLEOTIDE SEQUENCE [LARGE SCALE GENOMIC DNA]</scope>
    <source>
        <strain evidence="6 7">TH019</strain>
    </source>
</reference>
<evidence type="ECO:0000259" key="5">
    <source>
        <dbReference type="Pfam" id="PF06803"/>
    </source>
</evidence>
<evidence type="ECO:0000256" key="3">
    <source>
        <dbReference type="ARBA" id="ARBA00022989"/>
    </source>
</evidence>
<sequence length="128" mass="14051">MTDAELRNLPVLVLPKTPEEAQRQAQLVETSFWKKLQRLAARLPFAGDLLAAWYAARDPKTPATTKLALTAALAYFVLPFDTVPDWIAALGYGDDFAVLIGAIKLAGGAITEAHREAARKMLEKFKRG</sequence>
<gene>
    <name evidence="6" type="ORF">CHR90_18105</name>
</gene>
<dbReference type="InterPro" id="IPR010652">
    <property type="entry name" value="DUF1232"/>
</dbReference>
<keyword evidence="3" id="KW-1133">Transmembrane helix</keyword>
<evidence type="ECO:0000256" key="2">
    <source>
        <dbReference type="ARBA" id="ARBA00022692"/>
    </source>
</evidence>
<dbReference type="OrthoDB" id="9813247at2"/>
<evidence type="ECO:0000313" key="7">
    <source>
        <dbReference type="Proteomes" id="UP000216361"/>
    </source>
</evidence>
<dbReference type="GO" id="GO:0012505">
    <property type="term" value="C:endomembrane system"/>
    <property type="evidence" value="ECO:0007669"/>
    <property type="project" value="UniProtKB-SubCell"/>
</dbReference>
<dbReference type="EMBL" id="NOXS01000035">
    <property type="protein sequence ID" value="OYQ16882.1"/>
    <property type="molecule type" value="Genomic_DNA"/>
</dbReference>
<dbReference type="Proteomes" id="UP000216361">
    <property type="component" value="Unassembled WGS sequence"/>
</dbReference>
<feature type="domain" description="DUF1232" evidence="5">
    <location>
        <begin position="65"/>
        <end position="100"/>
    </location>
</feature>
<keyword evidence="2" id="KW-0812">Transmembrane</keyword>
<keyword evidence="4" id="KW-0472">Membrane</keyword>
<proteinExistence type="predicted"/>
<comment type="subcellular location">
    <subcellularLocation>
        <location evidence="1">Endomembrane system</location>
        <topology evidence="1">Multi-pass membrane protein</topology>
    </subcellularLocation>
</comment>
<dbReference type="InterPro" id="IPR016983">
    <property type="entry name" value="UCP031804"/>
</dbReference>
<organism evidence="6 7">
    <name type="scientific">Elstera cyanobacteriorum</name>
    <dbReference type="NCBI Taxonomy" id="2022747"/>
    <lineage>
        <taxon>Bacteria</taxon>
        <taxon>Pseudomonadati</taxon>
        <taxon>Pseudomonadota</taxon>
        <taxon>Alphaproteobacteria</taxon>
        <taxon>Rhodospirillales</taxon>
        <taxon>Rhodospirillaceae</taxon>
        <taxon>Elstera</taxon>
    </lineage>
</organism>
<dbReference type="PIRSF" id="PIRSF031804">
    <property type="entry name" value="UCP031804"/>
    <property type="match status" value="1"/>
</dbReference>
<evidence type="ECO:0000256" key="4">
    <source>
        <dbReference type="ARBA" id="ARBA00023136"/>
    </source>
</evidence>
<dbReference type="Pfam" id="PF06803">
    <property type="entry name" value="DUF1232"/>
    <property type="match status" value="1"/>
</dbReference>
<evidence type="ECO:0000313" key="6">
    <source>
        <dbReference type="EMBL" id="OYQ16882.1"/>
    </source>
</evidence>
<evidence type="ECO:0000256" key="1">
    <source>
        <dbReference type="ARBA" id="ARBA00004127"/>
    </source>
</evidence>